<dbReference type="EMBL" id="DSVL01000193">
    <property type="protein sequence ID" value="HFH29078.1"/>
    <property type="molecule type" value="Genomic_DNA"/>
</dbReference>
<organism evidence="1">
    <name type="scientific">Gracilinema caldarium</name>
    <dbReference type="NCBI Taxonomy" id="215591"/>
    <lineage>
        <taxon>Bacteria</taxon>
        <taxon>Pseudomonadati</taxon>
        <taxon>Spirochaetota</taxon>
        <taxon>Spirochaetia</taxon>
        <taxon>Spirochaetales</taxon>
        <taxon>Breznakiellaceae</taxon>
        <taxon>Gracilinema</taxon>
    </lineage>
</organism>
<name>A0A7C3I3I5_9SPIR</name>
<accession>A0A7C3I3I5</accession>
<dbReference type="InterPro" id="IPR016024">
    <property type="entry name" value="ARM-type_fold"/>
</dbReference>
<evidence type="ECO:0008006" key="2">
    <source>
        <dbReference type="Google" id="ProtNLM"/>
    </source>
</evidence>
<sequence length="236" mass="27082">MYTIQYLKDNSNLPGPRGNLELLYSFSKDATEEEINECIKYIQNDTENSPEEFVGMCGIVGYSVHNKDKIEDTLDYISKFASHKSWRIREAVAMGIQEISVNKMKETLKNITKLINGNCFEKRAVVAGLCEPKLLKEEETATSVLKVLNEITEVLDHNNKLSDEEESLRKALGYGWSVAIVHAPENGKKMLEMLLKEKKGKHIKWIIKENLKKNRLIKMDIDWVKEMENRLTTAST</sequence>
<comment type="caution">
    <text evidence="1">The sequence shown here is derived from an EMBL/GenBank/DDBJ whole genome shotgun (WGS) entry which is preliminary data.</text>
</comment>
<gene>
    <name evidence="1" type="ORF">ENS59_06140</name>
</gene>
<protein>
    <recommendedName>
        <fullName evidence="2">HEAT repeat domain-containing protein</fullName>
    </recommendedName>
</protein>
<dbReference type="SUPFAM" id="SSF48371">
    <property type="entry name" value="ARM repeat"/>
    <property type="match status" value="1"/>
</dbReference>
<proteinExistence type="predicted"/>
<dbReference type="AlphaFoldDB" id="A0A7C3I3I5"/>
<reference evidence="1" key="1">
    <citation type="journal article" date="2020" name="mSystems">
        <title>Genome- and Community-Level Interaction Insights into Carbon Utilization and Element Cycling Functions of Hydrothermarchaeota in Hydrothermal Sediment.</title>
        <authorList>
            <person name="Zhou Z."/>
            <person name="Liu Y."/>
            <person name="Xu W."/>
            <person name="Pan J."/>
            <person name="Luo Z.H."/>
            <person name="Li M."/>
        </authorList>
    </citation>
    <scope>NUCLEOTIDE SEQUENCE [LARGE SCALE GENOMIC DNA]</scope>
    <source>
        <strain evidence="1">SpSt-503</strain>
    </source>
</reference>
<evidence type="ECO:0000313" key="1">
    <source>
        <dbReference type="EMBL" id="HFH29078.1"/>
    </source>
</evidence>